<evidence type="ECO:0000313" key="4">
    <source>
        <dbReference type="EMBL" id="MFC5986300.1"/>
    </source>
</evidence>
<keyword evidence="3" id="KW-0694">RNA-binding</keyword>
<keyword evidence="3" id="KW-0067">ATP-binding</keyword>
<dbReference type="EC" id="6.3.4.-" evidence="3"/>
<dbReference type="PANTHER" id="PTHR37825:SF1">
    <property type="entry name" value="TRNA(MET) CYTIDINE ACETATE LIGASE"/>
    <property type="match status" value="1"/>
</dbReference>
<proteinExistence type="inferred from homology"/>
<dbReference type="InterPro" id="IPR014729">
    <property type="entry name" value="Rossmann-like_a/b/a_fold"/>
</dbReference>
<comment type="caution">
    <text evidence="3">Lacks conserved residue(s) required for the propagation of feature annotation.</text>
</comment>
<dbReference type="HAMAP" id="MF_01539">
    <property type="entry name" value="TmcAL"/>
    <property type="match status" value="1"/>
</dbReference>
<comment type="subcellular location">
    <subcellularLocation>
        <location evidence="3">Cytoplasm</location>
    </subcellularLocation>
</comment>
<dbReference type="Proteomes" id="UP001596250">
    <property type="component" value="Unassembled WGS sequence"/>
</dbReference>
<keyword evidence="3" id="KW-0963">Cytoplasm</keyword>
<reference evidence="5" key="1">
    <citation type="journal article" date="2019" name="Int. J. Syst. Evol. Microbiol.">
        <title>The Global Catalogue of Microorganisms (GCM) 10K type strain sequencing project: providing services to taxonomists for standard genome sequencing and annotation.</title>
        <authorList>
            <consortium name="The Broad Institute Genomics Platform"/>
            <consortium name="The Broad Institute Genome Sequencing Center for Infectious Disease"/>
            <person name="Wu L."/>
            <person name="Ma J."/>
        </authorList>
    </citation>
    <scope>NUCLEOTIDE SEQUENCE [LARGE SCALE GENOMIC DNA]</scope>
    <source>
        <strain evidence="5">CCM 8749</strain>
    </source>
</reference>
<feature type="binding site" evidence="3">
    <location>
        <position position="192"/>
    </location>
    <ligand>
        <name>ATP</name>
        <dbReference type="ChEBI" id="CHEBI:30616"/>
    </ligand>
</feature>
<sequence length="411" mass="46457">MKTVGLIVEYNPLHYGHVYHFEQSKRTSDAEAVVAVMSGHFLQRGEPAIVSKWARTEMALRMGVDLVIELPVAFSCQPAEWFAYGAVSALEQTGIVDSLCFGSEHGDLSDLLMLADLLYQEPPLFKQALAEELGHGSPYPKAYANAASRLIVESGAAPSAALLQEPNNSLGLHYLLALKKWNSKIQPLTIRREKSRYMQQDITDSKIASATAIRKLLLDEENWERCADYLPPSTLEILQREAKLGRGLMCWNHFYPSLLHLLHSMSPQSLSDFAEVTEGLEHRMKQSLTRRSFDSFHGWIQSLKTKRYTLTKLQRTMTRILLQHRKSELAREVLSRGVPYLRVLGFSSKGRELLRRMKHTAKVPVILQAGKEHASMLHMDIQAAAVYAHAFPKQADASAVYRDYYKPPIQI</sequence>
<keyword evidence="2 3" id="KW-0819">tRNA processing</keyword>
<dbReference type="EMBL" id="JBHSQV010000036">
    <property type="protein sequence ID" value="MFC5986300.1"/>
    <property type="molecule type" value="Genomic_DNA"/>
</dbReference>
<evidence type="ECO:0000256" key="3">
    <source>
        <dbReference type="HAMAP-Rule" id="MF_01539"/>
    </source>
</evidence>
<dbReference type="Gene3D" id="3.40.50.620">
    <property type="entry name" value="HUPs"/>
    <property type="match status" value="1"/>
</dbReference>
<evidence type="ECO:0000313" key="5">
    <source>
        <dbReference type="Proteomes" id="UP001596250"/>
    </source>
</evidence>
<evidence type="ECO:0000256" key="1">
    <source>
        <dbReference type="ARBA" id="ARBA00022598"/>
    </source>
</evidence>
<keyword evidence="1 3" id="KW-0436">Ligase</keyword>
<comment type="caution">
    <text evidence="4">The sequence shown here is derived from an EMBL/GenBank/DDBJ whole genome shotgun (WGS) entry which is preliminary data.</text>
</comment>
<dbReference type="NCBIfam" id="NF010191">
    <property type="entry name" value="PRK13670.1"/>
    <property type="match status" value="1"/>
</dbReference>
<comment type="catalytic activity">
    <reaction evidence="3">
        <text>cytidine(34) in elongator tRNA(Met) + acetate + ATP = N(4)-acetylcytidine(34) in elongator tRNA(Met) + AMP + diphosphate</text>
        <dbReference type="Rhea" id="RHEA:58144"/>
        <dbReference type="Rhea" id="RHEA-COMP:10693"/>
        <dbReference type="Rhea" id="RHEA-COMP:10694"/>
        <dbReference type="ChEBI" id="CHEBI:30089"/>
        <dbReference type="ChEBI" id="CHEBI:30616"/>
        <dbReference type="ChEBI" id="CHEBI:33019"/>
        <dbReference type="ChEBI" id="CHEBI:74900"/>
        <dbReference type="ChEBI" id="CHEBI:82748"/>
        <dbReference type="ChEBI" id="CHEBI:456215"/>
    </reaction>
</comment>
<feature type="binding site" evidence="3">
    <location>
        <position position="102"/>
    </location>
    <ligand>
        <name>ATP</name>
        <dbReference type="ChEBI" id="CHEBI:30616"/>
    </ligand>
</feature>
<dbReference type="RefSeq" id="WP_379893628.1">
    <property type="nucleotide sequence ID" value="NZ_CBCSCT010000001.1"/>
</dbReference>
<dbReference type="Pfam" id="PF05636">
    <property type="entry name" value="HIGH_NTase1"/>
    <property type="match status" value="1"/>
</dbReference>
<dbReference type="SUPFAM" id="SSF52374">
    <property type="entry name" value="Nucleotidylyl transferase"/>
    <property type="match status" value="1"/>
</dbReference>
<organism evidence="4 5">
    <name type="scientific">Marinicrinis lubricantis</name>
    <dbReference type="NCBI Taxonomy" id="2086470"/>
    <lineage>
        <taxon>Bacteria</taxon>
        <taxon>Bacillati</taxon>
        <taxon>Bacillota</taxon>
        <taxon>Bacilli</taxon>
        <taxon>Bacillales</taxon>
        <taxon>Paenibacillaceae</taxon>
    </lineage>
</organism>
<name>A0ABW1IMK1_9BACL</name>
<feature type="binding site" evidence="3">
    <location>
        <position position="167"/>
    </location>
    <ligand>
        <name>ATP</name>
        <dbReference type="ChEBI" id="CHEBI:30616"/>
    </ligand>
</feature>
<dbReference type="InterPro" id="IPR008513">
    <property type="entry name" value="tRNA(Met)_cyd_acetate_ligase"/>
</dbReference>
<feature type="binding site" evidence="3">
    <location>
        <begin position="7"/>
        <end position="20"/>
    </location>
    <ligand>
        <name>ATP</name>
        <dbReference type="ChEBI" id="CHEBI:30616"/>
    </ligand>
</feature>
<gene>
    <name evidence="3" type="primary">tmcAL</name>
    <name evidence="4" type="ORF">ACFPXP_07610</name>
</gene>
<keyword evidence="5" id="KW-1185">Reference proteome</keyword>
<comment type="similarity">
    <text evidence="3">Belongs to the TmcAL family.</text>
</comment>
<protein>
    <recommendedName>
        <fullName evidence="3">tRNA(Met) cytidine acetate ligase</fullName>
        <ecNumber evidence="3">6.3.4.-</ecNumber>
    </recommendedName>
</protein>
<evidence type="ECO:0000256" key="2">
    <source>
        <dbReference type="ARBA" id="ARBA00022694"/>
    </source>
</evidence>
<comment type="function">
    <text evidence="3">Catalyzes the formation of N(4)-acetylcytidine (ac(4)C) at the wobble position of elongator tRNA(Met), using acetate and ATP as substrates. First activates an acetate ion to form acetyladenylate (Ac-AMP) and then transfers the acetyl group to tRNA to form ac(4)C34.</text>
</comment>
<accession>A0ABW1IMK1</accession>
<keyword evidence="3" id="KW-0547">Nucleotide-binding</keyword>
<keyword evidence="3" id="KW-0820">tRNA-binding</keyword>
<dbReference type="PANTHER" id="PTHR37825">
    <property type="entry name" value="TRNA(MET) CYTIDINE ACETATE LIGASE"/>
    <property type="match status" value="1"/>
</dbReference>